<organism evidence="3 4">
    <name type="scientific">Obba rivulosa</name>
    <dbReference type="NCBI Taxonomy" id="1052685"/>
    <lineage>
        <taxon>Eukaryota</taxon>
        <taxon>Fungi</taxon>
        <taxon>Dikarya</taxon>
        <taxon>Basidiomycota</taxon>
        <taxon>Agaricomycotina</taxon>
        <taxon>Agaricomycetes</taxon>
        <taxon>Polyporales</taxon>
        <taxon>Gelatoporiaceae</taxon>
        <taxon>Obba</taxon>
    </lineage>
</organism>
<dbReference type="Proteomes" id="UP000250043">
    <property type="component" value="Unassembled WGS sequence"/>
</dbReference>
<feature type="transmembrane region" description="Helical" evidence="1">
    <location>
        <begin position="12"/>
        <end position="33"/>
    </location>
</feature>
<protein>
    <recommendedName>
        <fullName evidence="2">DUF6533 domain-containing protein</fullName>
    </recommendedName>
</protein>
<evidence type="ECO:0000313" key="3">
    <source>
        <dbReference type="EMBL" id="OCH84818.1"/>
    </source>
</evidence>
<sequence>MSIQYEGGIILSALQSSFIVDCCAVASCALVLYDHLCTLTREVELMWGRRFNSVTLLFYLNRWALILWMISGATSQMLPLGTLPVCVGVNYLEYAMSLVMLTIWAAFSAIRAYAVSYGNWATAITVLLLDLVPVGINAVKHLVLTR</sequence>
<proteinExistence type="predicted"/>
<keyword evidence="1" id="KW-0812">Transmembrane</keyword>
<feature type="transmembrane region" description="Helical" evidence="1">
    <location>
        <begin position="117"/>
        <end position="136"/>
    </location>
</feature>
<dbReference type="InterPro" id="IPR045340">
    <property type="entry name" value="DUF6533"/>
</dbReference>
<evidence type="ECO:0000313" key="4">
    <source>
        <dbReference type="Proteomes" id="UP000250043"/>
    </source>
</evidence>
<evidence type="ECO:0000259" key="2">
    <source>
        <dbReference type="Pfam" id="PF20151"/>
    </source>
</evidence>
<keyword evidence="1" id="KW-0472">Membrane</keyword>
<reference evidence="3 4" key="1">
    <citation type="submission" date="2016-07" db="EMBL/GenBank/DDBJ databases">
        <title>Draft genome of the white-rot fungus Obba rivulosa 3A-2.</title>
        <authorList>
            <consortium name="DOE Joint Genome Institute"/>
            <person name="Miettinen O."/>
            <person name="Riley R."/>
            <person name="Acob R."/>
            <person name="Barry K."/>
            <person name="Cullen D."/>
            <person name="De Vries R."/>
            <person name="Hainaut M."/>
            <person name="Hatakka A."/>
            <person name="Henrissat B."/>
            <person name="Hilden K."/>
            <person name="Kuo R."/>
            <person name="Labutti K."/>
            <person name="Lipzen A."/>
            <person name="Makela M.R."/>
            <person name="Sandor L."/>
            <person name="Spatafora J.W."/>
            <person name="Grigoriev I.V."/>
            <person name="Hibbett D.S."/>
        </authorList>
    </citation>
    <scope>NUCLEOTIDE SEQUENCE [LARGE SCALE GENOMIC DNA]</scope>
    <source>
        <strain evidence="3 4">3A-2</strain>
    </source>
</reference>
<evidence type="ECO:0000256" key="1">
    <source>
        <dbReference type="SAM" id="Phobius"/>
    </source>
</evidence>
<keyword evidence="1" id="KW-1133">Transmembrane helix</keyword>
<gene>
    <name evidence="3" type="ORF">OBBRIDRAFT_798748</name>
</gene>
<feature type="domain" description="DUF6533" evidence="2">
    <location>
        <begin position="22"/>
        <end position="66"/>
    </location>
</feature>
<dbReference type="AlphaFoldDB" id="A0A8E2AIK8"/>
<name>A0A8E2AIK8_9APHY</name>
<feature type="transmembrane region" description="Helical" evidence="1">
    <location>
        <begin position="91"/>
        <end position="110"/>
    </location>
</feature>
<keyword evidence="4" id="KW-1185">Reference proteome</keyword>
<dbReference type="Pfam" id="PF20151">
    <property type="entry name" value="DUF6533"/>
    <property type="match status" value="1"/>
</dbReference>
<accession>A0A8E2AIK8</accession>
<dbReference type="EMBL" id="KV722631">
    <property type="protein sequence ID" value="OCH84818.1"/>
    <property type="molecule type" value="Genomic_DNA"/>
</dbReference>
<dbReference type="OrthoDB" id="2803882at2759"/>
<feature type="transmembrane region" description="Helical" evidence="1">
    <location>
        <begin position="54"/>
        <end position="71"/>
    </location>
</feature>